<accession>A0A381XEK5</accession>
<evidence type="ECO:0000259" key="6">
    <source>
        <dbReference type="PROSITE" id="PS51201"/>
    </source>
</evidence>
<keyword evidence="1" id="KW-0813">Transport</keyword>
<dbReference type="Pfam" id="PF02254">
    <property type="entry name" value="TrkA_N"/>
    <property type="match status" value="2"/>
</dbReference>
<dbReference type="InterPro" id="IPR036291">
    <property type="entry name" value="NAD(P)-bd_dom_sf"/>
</dbReference>
<proteinExistence type="predicted"/>
<feature type="domain" description="RCK C-terminal" evidence="7">
    <location>
        <begin position="141"/>
        <end position="225"/>
    </location>
</feature>
<dbReference type="InterPro" id="IPR006037">
    <property type="entry name" value="RCK_C"/>
</dbReference>
<evidence type="ECO:0008006" key="9">
    <source>
        <dbReference type="Google" id="ProtNLM"/>
    </source>
</evidence>
<keyword evidence="2" id="KW-0633">Potassium transport</keyword>
<feature type="domain" description="RCK N-terminal" evidence="6">
    <location>
        <begin position="230"/>
        <end position="347"/>
    </location>
</feature>
<dbReference type="SUPFAM" id="SSF51735">
    <property type="entry name" value="NAD(P)-binding Rossmann-fold domains"/>
    <property type="match status" value="2"/>
</dbReference>
<protein>
    <recommendedName>
        <fullName evidence="9">Trk system potassium uptake protein TrkA</fullName>
    </recommendedName>
</protein>
<organism evidence="8">
    <name type="scientific">marine metagenome</name>
    <dbReference type="NCBI Taxonomy" id="408172"/>
    <lineage>
        <taxon>unclassified sequences</taxon>
        <taxon>metagenomes</taxon>
        <taxon>ecological metagenomes</taxon>
    </lineage>
</organism>
<evidence type="ECO:0000256" key="3">
    <source>
        <dbReference type="ARBA" id="ARBA00022958"/>
    </source>
</evidence>
<dbReference type="Gene3D" id="3.30.70.1450">
    <property type="entry name" value="Regulator of K+ conductance, C-terminal domain"/>
    <property type="match status" value="2"/>
</dbReference>
<reference evidence="8" key="1">
    <citation type="submission" date="2018-05" db="EMBL/GenBank/DDBJ databases">
        <authorList>
            <person name="Lanie J.A."/>
            <person name="Ng W.-L."/>
            <person name="Kazmierczak K.M."/>
            <person name="Andrzejewski T.M."/>
            <person name="Davidsen T.M."/>
            <person name="Wayne K.J."/>
            <person name="Tettelin H."/>
            <person name="Glass J.I."/>
            <person name="Rusch D."/>
            <person name="Podicherti R."/>
            <person name="Tsui H.-C.T."/>
            <person name="Winkler M.E."/>
        </authorList>
    </citation>
    <scope>NUCLEOTIDE SEQUENCE</scope>
</reference>
<keyword evidence="4" id="KW-0520">NAD</keyword>
<dbReference type="Pfam" id="PF02080">
    <property type="entry name" value="TrkA_C"/>
    <property type="match status" value="2"/>
</dbReference>
<feature type="domain" description="RCK C-terminal" evidence="7">
    <location>
        <begin position="367"/>
        <end position="447"/>
    </location>
</feature>
<evidence type="ECO:0000256" key="5">
    <source>
        <dbReference type="ARBA" id="ARBA00023065"/>
    </source>
</evidence>
<dbReference type="SUPFAM" id="SSF116726">
    <property type="entry name" value="TrkA C-terminal domain-like"/>
    <property type="match status" value="2"/>
</dbReference>
<dbReference type="NCBIfam" id="NF007031">
    <property type="entry name" value="PRK09496.1-2"/>
    <property type="match status" value="1"/>
</dbReference>
<dbReference type="GO" id="GO:0015079">
    <property type="term" value="F:potassium ion transmembrane transporter activity"/>
    <property type="evidence" value="ECO:0007669"/>
    <property type="project" value="InterPro"/>
</dbReference>
<dbReference type="InterPro" id="IPR050721">
    <property type="entry name" value="Trk_Ktr_HKT_K-transport"/>
</dbReference>
<evidence type="ECO:0000256" key="4">
    <source>
        <dbReference type="ARBA" id="ARBA00023027"/>
    </source>
</evidence>
<feature type="domain" description="RCK N-terminal" evidence="6">
    <location>
        <begin position="1"/>
        <end position="121"/>
    </location>
</feature>
<dbReference type="InterPro" id="IPR006036">
    <property type="entry name" value="K_uptake_TrkA"/>
</dbReference>
<dbReference type="EMBL" id="UINC01014898">
    <property type="protein sequence ID" value="SVA63175.1"/>
    <property type="molecule type" value="Genomic_DNA"/>
</dbReference>
<sequence>MKVLILGAGEVGFHLAKRLSQETQDVILIESDPDRADFVSQQLDVLTLVGNGASLPVLGEAGIADAGMLLAVTSKDEVNLVASMTAKSLGVQHAVARISNPEYYDKGSALSRERMGIDLMINPERECAKEIFDLLRSEIATDVVPLAGGRVQLIGLRVKTGAPVEGRPLEQLATELEGHHYVTVAIVRDGITEIPKATSVIRAGDLVYLLSPSTEIGDIASLAGYEPSGLRRVMIAGGSSEGEHLARILGSQGIECVILDHDRRHCVKLAERLPHALVLHGDATDLDLLEMEGVAGIDGFVAATARDETNILASLLAKTSGAQEVISLVHKFEYLRLVPRVGIDASVSPRMSVVNAVLRYIRKGKVVAVANLTGIDAEAIEFTVAEGSEITSKKLREIHFPKDAIIGTIFRGSDMILPRGDDQILSGDDVIVFALPSAIPKVEKLFA</sequence>
<name>A0A381XEK5_9ZZZZ</name>
<keyword evidence="5" id="KW-0406">Ion transport</keyword>
<evidence type="ECO:0000256" key="2">
    <source>
        <dbReference type="ARBA" id="ARBA00022538"/>
    </source>
</evidence>
<gene>
    <name evidence="8" type="ORF">METZ01_LOCUS116029</name>
</gene>
<dbReference type="PROSITE" id="PS51201">
    <property type="entry name" value="RCK_N"/>
    <property type="match status" value="2"/>
</dbReference>
<dbReference type="Gene3D" id="3.40.50.720">
    <property type="entry name" value="NAD(P)-binding Rossmann-like Domain"/>
    <property type="match status" value="2"/>
</dbReference>
<dbReference type="PROSITE" id="PS51202">
    <property type="entry name" value="RCK_C"/>
    <property type="match status" value="2"/>
</dbReference>
<dbReference type="NCBIfam" id="NF007038">
    <property type="entry name" value="PRK09496.2-6"/>
    <property type="match status" value="1"/>
</dbReference>
<dbReference type="NCBIfam" id="NF007041">
    <property type="entry name" value="PRK09496.3-4"/>
    <property type="match status" value="1"/>
</dbReference>
<dbReference type="AlphaFoldDB" id="A0A381XEK5"/>
<keyword evidence="3" id="KW-0630">Potassium</keyword>
<dbReference type="PRINTS" id="PR00335">
    <property type="entry name" value="KUPTAKETRKA"/>
</dbReference>
<evidence type="ECO:0000256" key="1">
    <source>
        <dbReference type="ARBA" id="ARBA00022448"/>
    </source>
</evidence>
<evidence type="ECO:0000313" key="8">
    <source>
        <dbReference type="EMBL" id="SVA63175.1"/>
    </source>
</evidence>
<dbReference type="GO" id="GO:0005886">
    <property type="term" value="C:plasma membrane"/>
    <property type="evidence" value="ECO:0007669"/>
    <property type="project" value="InterPro"/>
</dbReference>
<dbReference type="InterPro" id="IPR003148">
    <property type="entry name" value="RCK_N"/>
</dbReference>
<evidence type="ECO:0000259" key="7">
    <source>
        <dbReference type="PROSITE" id="PS51202"/>
    </source>
</evidence>
<dbReference type="NCBIfam" id="NF007039">
    <property type="entry name" value="PRK09496.3-2"/>
    <property type="match status" value="1"/>
</dbReference>
<dbReference type="NCBIfam" id="NF007032">
    <property type="entry name" value="PRK09496.1-4"/>
    <property type="match status" value="1"/>
</dbReference>
<dbReference type="InterPro" id="IPR036721">
    <property type="entry name" value="RCK_C_sf"/>
</dbReference>
<dbReference type="PANTHER" id="PTHR43833">
    <property type="entry name" value="POTASSIUM CHANNEL PROTEIN 2-RELATED-RELATED"/>
    <property type="match status" value="1"/>
</dbReference>
<dbReference type="PANTHER" id="PTHR43833:SF5">
    <property type="entry name" value="TRK SYSTEM POTASSIUM UPTAKE PROTEIN TRKA"/>
    <property type="match status" value="1"/>
</dbReference>